<dbReference type="RefSeq" id="WP_005273730.1">
    <property type="nucleotide sequence ID" value="NZ_ANPE02000256.1"/>
</dbReference>
<sequence>MAQLHGTAAEPEAADAPDEEIDGSGKGLVLTRRQLGLLFGGGAAVIIGGASFGVVAKTAERSRTTAAVSFGSVRLLRAARLGRLAADGRPSPLVGKLALARLEGTGKTLAAAPVLGAGVELASTASGHDHSGGALPGSEWPMPLNLTWGDVVLLDVEVSNTSDRPALFSPGQLRLKDLASGASITMQGAARRPGAIAARSAEKLWVSYLAPAGAAAFSVEYNDPLQKEPQALRVPRLRTVLERS</sequence>
<dbReference type="OrthoDB" id="4929116at2"/>
<evidence type="ECO:0000313" key="4">
    <source>
        <dbReference type="Proteomes" id="UP000010729"/>
    </source>
</evidence>
<keyword evidence="2" id="KW-1133">Transmembrane helix</keyword>
<protein>
    <submittedName>
        <fullName evidence="3">Uncharacterized protein</fullName>
    </submittedName>
</protein>
<organism evidence="3 4">
    <name type="scientific">Arthrobacter crystallopoietes BAB-32</name>
    <dbReference type="NCBI Taxonomy" id="1246476"/>
    <lineage>
        <taxon>Bacteria</taxon>
        <taxon>Bacillati</taxon>
        <taxon>Actinomycetota</taxon>
        <taxon>Actinomycetes</taxon>
        <taxon>Micrococcales</taxon>
        <taxon>Micrococcaceae</taxon>
        <taxon>Crystallibacter</taxon>
    </lineage>
</organism>
<keyword evidence="4" id="KW-1185">Reference proteome</keyword>
<evidence type="ECO:0000256" key="1">
    <source>
        <dbReference type="SAM" id="MobiDB-lite"/>
    </source>
</evidence>
<proteinExistence type="predicted"/>
<feature type="compositionally biased region" description="Acidic residues" evidence="1">
    <location>
        <begin position="12"/>
        <end position="21"/>
    </location>
</feature>
<evidence type="ECO:0000256" key="2">
    <source>
        <dbReference type="SAM" id="Phobius"/>
    </source>
</evidence>
<dbReference type="Proteomes" id="UP000010729">
    <property type="component" value="Unassembled WGS sequence"/>
</dbReference>
<name>N1UU15_9MICC</name>
<feature type="transmembrane region" description="Helical" evidence="2">
    <location>
        <begin position="35"/>
        <end position="56"/>
    </location>
</feature>
<dbReference type="EMBL" id="ANPE02000256">
    <property type="protein sequence ID" value="EMY32560.1"/>
    <property type="molecule type" value="Genomic_DNA"/>
</dbReference>
<comment type="caution">
    <text evidence="3">The sequence shown here is derived from an EMBL/GenBank/DDBJ whole genome shotgun (WGS) entry which is preliminary data.</text>
</comment>
<evidence type="ECO:0000313" key="3">
    <source>
        <dbReference type="EMBL" id="EMY32560.1"/>
    </source>
</evidence>
<gene>
    <name evidence="3" type="ORF">D477_019538</name>
</gene>
<keyword evidence="2" id="KW-0472">Membrane</keyword>
<accession>N1UU15</accession>
<reference evidence="3 4" key="1">
    <citation type="journal article" date="2013" name="Genome Announc.">
        <title>Draft Genome Sequence of Arthrobacter crystallopoietes Strain BAB-32, Revealing Genes for Bioremediation.</title>
        <authorList>
            <person name="Joshi M.N."/>
            <person name="Pandit A.S."/>
            <person name="Sharma A."/>
            <person name="Pandya R.V."/>
            <person name="Desai S.M."/>
            <person name="Saxena A.K."/>
            <person name="Bagatharia S.B."/>
        </authorList>
    </citation>
    <scope>NUCLEOTIDE SEQUENCE [LARGE SCALE GENOMIC DNA]</scope>
    <source>
        <strain evidence="3 4">BAB-32</strain>
    </source>
</reference>
<feature type="region of interest" description="Disordered" evidence="1">
    <location>
        <begin position="1"/>
        <end position="21"/>
    </location>
</feature>
<keyword evidence="2" id="KW-0812">Transmembrane</keyword>
<dbReference type="AlphaFoldDB" id="N1UU15"/>